<feature type="transmembrane region" description="Helical" evidence="1">
    <location>
        <begin position="87"/>
        <end position="108"/>
    </location>
</feature>
<dbReference type="AlphaFoldDB" id="A0A1Q2CWT5"/>
<sequence length="109" mass="11305">MARPRRIWWATWPGALVMGLAAALLASAGLFTGLVGLTVPAASNAGTDLQPVDTPGWMVPVSIALVAGGVVLPVLTAWWAKRKWAGYLLLGLCLSALVGIVGLFQIGIL</sequence>
<keyword evidence="1" id="KW-0812">Transmembrane</keyword>
<keyword evidence="3" id="KW-1185">Reference proteome</keyword>
<name>A0A1Q2CWT5_9ACTN</name>
<dbReference type="KEGG" id="tfa:BW733_06790"/>
<dbReference type="RefSeq" id="WP_077349072.1">
    <property type="nucleotide sequence ID" value="NZ_CP019607.1"/>
</dbReference>
<feature type="transmembrane region" description="Helical" evidence="1">
    <location>
        <begin position="57"/>
        <end position="80"/>
    </location>
</feature>
<reference evidence="2 3" key="1">
    <citation type="journal article" date="2008" name="Int. J. Syst. Evol. Microbiol.">
        <title>Tessaracoccus flavescens sp. nov., isolated from marine sediment.</title>
        <authorList>
            <person name="Lee D.W."/>
            <person name="Lee S.D."/>
        </authorList>
    </citation>
    <scope>NUCLEOTIDE SEQUENCE [LARGE SCALE GENOMIC DNA]</scope>
    <source>
        <strain evidence="2 3">SST-39T</strain>
    </source>
</reference>
<keyword evidence="1" id="KW-0472">Membrane</keyword>
<organism evidence="2 3">
    <name type="scientific">Tessaracoccus flavescens</name>
    <dbReference type="NCBI Taxonomy" id="399497"/>
    <lineage>
        <taxon>Bacteria</taxon>
        <taxon>Bacillati</taxon>
        <taxon>Actinomycetota</taxon>
        <taxon>Actinomycetes</taxon>
        <taxon>Propionibacteriales</taxon>
        <taxon>Propionibacteriaceae</taxon>
        <taxon>Tessaracoccus</taxon>
    </lineage>
</organism>
<feature type="transmembrane region" description="Helical" evidence="1">
    <location>
        <begin position="12"/>
        <end position="37"/>
    </location>
</feature>
<evidence type="ECO:0008006" key="4">
    <source>
        <dbReference type="Google" id="ProtNLM"/>
    </source>
</evidence>
<proteinExistence type="predicted"/>
<accession>A0A1Q2CWT5</accession>
<evidence type="ECO:0000313" key="2">
    <source>
        <dbReference type="EMBL" id="AQP50583.1"/>
    </source>
</evidence>
<evidence type="ECO:0000256" key="1">
    <source>
        <dbReference type="SAM" id="Phobius"/>
    </source>
</evidence>
<gene>
    <name evidence="2" type="ORF">BW733_06790</name>
</gene>
<protein>
    <recommendedName>
        <fullName evidence="4">Major facilitator superfamily (MFS) profile domain-containing protein</fullName>
    </recommendedName>
</protein>
<keyword evidence="1" id="KW-1133">Transmembrane helix</keyword>
<dbReference type="EMBL" id="CP019607">
    <property type="protein sequence ID" value="AQP50583.1"/>
    <property type="molecule type" value="Genomic_DNA"/>
</dbReference>
<dbReference type="Proteomes" id="UP000188235">
    <property type="component" value="Chromosome"/>
</dbReference>
<evidence type="ECO:0000313" key="3">
    <source>
        <dbReference type="Proteomes" id="UP000188235"/>
    </source>
</evidence>